<dbReference type="EMBL" id="JARHTQ010000016">
    <property type="protein sequence ID" value="MDF2258554.1"/>
    <property type="molecule type" value="Genomic_DNA"/>
</dbReference>
<dbReference type="Proteomes" id="UP001220022">
    <property type="component" value="Unassembled WGS sequence"/>
</dbReference>
<name>A0ABT5Z433_9ACTN</name>
<sequence>MAKVPFGALSAALAALGTALVFLAVELRADGFEPYVGEVVYIAAAVYFTALMVVVTWFRAQRYSE</sequence>
<organism evidence="2 3">
    <name type="scientific">Streptantibioticus ferralitis</name>
    <dbReference type="NCBI Taxonomy" id="236510"/>
    <lineage>
        <taxon>Bacteria</taxon>
        <taxon>Bacillati</taxon>
        <taxon>Actinomycetota</taxon>
        <taxon>Actinomycetes</taxon>
        <taxon>Kitasatosporales</taxon>
        <taxon>Streptomycetaceae</taxon>
        <taxon>Streptantibioticus</taxon>
    </lineage>
</organism>
<feature type="transmembrane region" description="Helical" evidence="1">
    <location>
        <begin position="39"/>
        <end position="58"/>
    </location>
</feature>
<keyword evidence="1" id="KW-1133">Transmembrane helix</keyword>
<keyword evidence="3" id="KW-1185">Reference proteome</keyword>
<dbReference type="RefSeq" id="WP_275817677.1">
    <property type="nucleotide sequence ID" value="NZ_BAAANM010000006.1"/>
</dbReference>
<proteinExistence type="predicted"/>
<comment type="caution">
    <text evidence="2">The sequence shown here is derived from an EMBL/GenBank/DDBJ whole genome shotgun (WGS) entry which is preliminary data.</text>
</comment>
<reference evidence="2 3" key="1">
    <citation type="submission" date="2023-03" db="EMBL/GenBank/DDBJ databases">
        <title>Draft genome sequence of type strain Streptomyces ferralitis JCM 14344.</title>
        <authorList>
            <person name="Klaysubun C."/>
            <person name="Duangmal K."/>
        </authorList>
    </citation>
    <scope>NUCLEOTIDE SEQUENCE [LARGE SCALE GENOMIC DNA]</scope>
    <source>
        <strain evidence="2 3">JCM 14344</strain>
    </source>
</reference>
<evidence type="ECO:0000313" key="2">
    <source>
        <dbReference type="EMBL" id="MDF2258554.1"/>
    </source>
</evidence>
<evidence type="ECO:0000256" key="1">
    <source>
        <dbReference type="SAM" id="Phobius"/>
    </source>
</evidence>
<evidence type="ECO:0000313" key="3">
    <source>
        <dbReference type="Proteomes" id="UP001220022"/>
    </source>
</evidence>
<keyword evidence="1" id="KW-0472">Membrane</keyword>
<accession>A0ABT5Z433</accession>
<gene>
    <name evidence="2" type="ORF">P2L57_23360</name>
</gene>
<protein>
    <submittedName>
        <fullName evidence="2">SCO3870 family protein</fullName>
    </submittedName>
</protein>
<keyword evidence="1" id="KW-0812">Transmembrane</keyword>